<keyword evidence="1" id="KW-0732">Signal</keyword>
<dbReference type="Proteomes" id="UP000199391">
    <property type="component" value="Unassembled WGS sequence"/>
</dbReference>
<proteinExistence type="predicted"/>
<evidence type="ECO:0008006" key="4">
    <source>
        <dbReference type="Google" id="ProtNLM"/>
    </source>
</evidence>
<dbReference type="RefSeq" id="WP_143133239.1">
    <property type="nucleotide sequence ID" value="NZ_FPBO01000019.1"/>
</dbReference>
<protein>
    <recommendedName>
        <fullName evidence="4">Transporter</fullName>
    </recommendedName>
</protein>
<dbReference type="STRING" id="1035707.SAMN05216552_101968"/>
<sequence>MKARVLNIGGAGALALAVALGLASASTRAMAAEPAVPEPLWEINLDTTYARSGDGHAVEAPAAEVFHRVGPRLELTASTAWTVSRPRGGARQSGPASGVLGFKWLLADDGRDATVVLWPQLERRLNNASVRRGLASPNRVLALPLEAKFTVGAVAVELYGGPSFIENEDDQWNLRVKLARACLPRADCTLELERNHTPGVTGQTLMLAGAEWRLNEVLALKTAAGRGFGAATGERVGFALLLGIKAIY</sequence>
<name>A0A1I7KT25_9BURK</name>
<dbReference type="EMBL" id="FPBO01000019">
    <property type="protein sequence ID" value="SFV00587.1"/>
    <property type="molecule type" value="Genomic_DNA"/>
</dbReference>
<evidence type="ECO:0000256" key="1">
    <source>
        <dbReference type="SAM" id="SignalP"/>
    </source>
</evidence>
<keyword evidence="3" id="KW-1185">Reference proteome</keyword>
<accession>A0A1I7KT25</accession>
<gene>
    <name evidence="2" type="ORF">SAMN05216552_101968</name>
</gene>
<evidence type="ECO:0000313" key="3">
    <source>
        <dbReference type="Proteomes" id="UP000199391"/>
    </source>
</evidence>
<feature type="chain" id="PRO_5011671312" description="Transporter" evidence="1">
    <location>
        <begin position="32"/>
        <end position="248"/>
    </location>
</feature>
<organism evidence="2 3">
    <name type="scientific">Pseudoduganella namucuonensis</name>
    <dbReference type="NCBI Taxonomy" id="1035707"/>
    <lineage>
        <taxon>Bacteria</taxon>
        <taxon>Pseudomonadati</taxon>
        <taxon>Pseudomonadota</taxon>
        <taxon>Betaproteobacteria</taxon>
        <taxon>Burkholderiales</taxon>
        <taxon>Oxalobacteraceae</taxon>
        <taxon>Telluria group</taxon>
        <taxon>Pseudoduganella</taxon>
    </lineage>
</organism>
<reference evidence="3" key="1">
    <citation type="submission" date="2016-10" db="EMBL/GenBank/DDBJ databases">
        <authorList>
            <person name="Varghese N."/>
            <person name="Submissions S."/>
        </authorList>
    </citation>
    <scope>NUCLEOTIDE SEQUENCE [LARGE SCALE GENOMIC DNA]</scope>
    <source>
        <strain evidence="3">CGMCC 1.11014</strain>
    </source>
</reference>
<dbReference type="AlphaFoldDB" id="A0A1I7KT25"/>
<feature type="signal peptide" evidence="1">
    <location>
        <begin position="1"/>
        <end position="31"/>
    </location>
</feature>
<evidence type="ECO:0000313" key="2">
    <source>
        <dbReference type="EMBL" id="SFV00587.1"/>
    </source>
</evidence>